<dbReference type="RefSeq" id="WP_193919806.1">
    <property type="nucleotide sequence ID" value="NZ_JADEWL010000027.1"/>
</dbReference>
<dbReference type="Proteomes" id="UP000620559">
    <property type="component" value="Unassembled WGS sequence"/>
</dbReference>
<sequence>MSRLEITDLSFCQTEFLDDNQVQGGLLTSSGNRFLNALFSRLQPWGQPLQKDGYEMQELYDPETDSSGMMMLMGTENSTIESGVVKGNFSNGGIYEASFAKASSGKPLE</sequence>
<protein>
    <submittedName>
        <fullName evidence="1">Uncharacterized protein</fullName>
    </submittedName>
</protein>
<evidence type="ECO:0000313" key="1">
    <source>
        <dbReference type="EMBL" id="MBE9213166.1"/>
    </source>
</evidence>
<name>A0A8J7K018_9CYAN</name>
<proteinExistence type="predicted"/>
<dbReference type="EMBL" id="JADEWL010000027">
    <property type="protein sequence ID" value="MBE9213166.1"/>
    <property type="molecule type" value="Genomic_DNA"/>
</dbReference>
<keyword evidence="2" id="KW-1185">Reference proteome</keyword>
<evidence type="ECO:0000313" key="2">
    <source>
        <dbReference type="Proteomes" id="UP000620559"/>
    </source>
</evidence>
<gene>
    <name evidence="1" type="ORF">IQ247_10860</name>
</gene>
<dbReference type="AlphaFoldDB" id="A0A8J7K018"/>
<comment type="caution">
    <text evidence="1">The sequence shown here is derived from an EMBL/GenBank/DDBJ whole genome shotgun (WGS) entry which is preliminary data.</text>
</comment>
<reference evidence="1" key="1">
    <citation type="submission" date="2020-10" db="EMBL/GenBank/DDBJ databases">
        <authorList>
            <person name="Castelo-Branco R."/>
            <person name="Eusebio N."/>
            <person name="Adriana R."/>
            <person name="Vieira A."/>
            <person name="Brugerolle De Fraissinette N."/>
            <person name="Rezende De Castro R."/>
            <person name="Schneider M.P."/>
            <person name="Vasconcelos V."/>
            <person name="Leao P.N."/>
        </authorList>
    </citation>
    <scope>NUCLEOTIDE SEQUENCE</scope>
    <source>
        <strain evidence="1">LEGE 06105</strain>
    </source>
</reference>
<accession>A0A8J7K018</accession>
<organism evidence="1 2">
    <name type="scientific">Plectonema cf. radiosum LEGE 06105</name>
    <dbReference type="NCBI Taxonomy" id="945769"/>
    <lineage>
        <taxon>Bacteria</taxon>
        <taxon>Bacillati</taxon>
        <taxon>Cyanobacteriota</taxon>
        <taxon>Cyanophyceae</taxon>
        <taxon>Oscillatoriophycideae</taxon>
        <taxon>Oscillatoriales</taxon>
        <taxon>Microcoleaceae</taxon>
        <taxon>Plectonema</taxon>
    </lineage>
</organism>